<dbReference type="KEGG" id="cheb:HH215_16990"/>
<dbReference type="CDD" id="cd06170">
    <property type="entry name" value="LuxR_C_like"/>
    <property type="match status" value="1"/>
</dbReference>
<keyword evidence="1" id="KW-0805">Transcription regulation</keyword>
<evidence type="ECO:0000259" key="5">
    <source>
        <dbReference type="PROSITE" id="PS50043"/>
    </source>
</evidence>
<feature type="domain" description="HTH luxR-type" evidence="5">
    <location>
        <begin position="83"/>
        <end position="148"/>
    </location>
</feature>
<keyword evidence="3" id="KW-0804">Transcription</keyword>
<dbReference type="Gene3D" id="1.10.10.10">
    <property type="entry name" value="Winged helix-like DNA-binding domain superfamily/Winged helix DNA-binding domain"/>
    <property type="match status" value="1"/>
</dbReference>
<evidence type="ECO:0000256" key="1">
    <source>
        <dbReference type="ARBA" id="ARBA00023015"/>
    </source>
</evidence>
<proteinExistence type="predicted"/>
<dbReference type="AlphaFoldDB" id="A0A7Z2ZLW3"/>
<feature type="region of interest" description="Disordered" evidence="4">
    <location>
        <begin position="68"/>
        <end position="88"/>
    </location>
</feature>
<evidence type="ECO:0000256" key="3">
    <source>
        <dbReference type="ARBA" id="ARBA00023163"/>
    </source>
</evidence>
<dbReference type="PROSITE" id="PS50043">
    <property type="entry name" value="HTH_LUXR_2"/>
    <property type="match status" value="1"/>
</dbReference>
<dbReference type="SUPFAM" id="SSF55781">
    <property type="entry name" value="GAF domain-like"/>
    <property type="match status" value="1"/>
</dbReference>
<dbReference type="EMBL" id="CP051680">
    <property type="protein sequence ID" value="QJD84711.1"/>
    <property type="molecule type" value="Genomic_DNA"/>
</dbReference>
<dbReference type="InterPro" id="IPR029016">
    <property type="entry name" value="GAF-like_dom_sf"/>
</dbReference>
<gene>
    <name evidence="6" type="ORF">HH215_16990</name>
</gene>
<name>A0A7Z2ZLW3_9BACL</name>
<dbReference type="Proteomes" id="UP000502248">
    <property type="component" value="Chromosome"/>
</dbReference>
<evidence type="ECO:0000256" key="4">
    <source>
        <dbReference type="SAM" id="MobiDB-lite"/>
    </source>
</evidence>
<dbReference type="GO" id="GO:0045892">
    <property type="term" value="P:negative regulation of DNA-templated transcription"/>
    <property type="evidence" value="ECO:0007669"/>
    <property type="project" value="UniProtKB-ARBA"/>
</dbReference>
<protein>
    <submittedName>
        <fullName evidence="6">Response regulator transcription factor</fullName>
    </submittedName>
</protein>
<dbReference type="GO" id="GO:0003677">
    <property type="term" value="F:DNA binding"/>
    <property type="evidence" value="ECO:0007669"/>
    <property type="project" value="UniProtKB-KW"/>
</dbReference>
<accession>A0A7Z2ZLW3</accession>
<dbReference type="SMART" id="SM00421">
    <property type="entry name" value="HTH_LUXR"/>
    <property type="match status" value="1"/>
</dbReference>
<keyword evidence="2" id="KW-0238">DNA-binding</keyword>
<dbReference type="PRINTS" id="PR00038">
    <property type="entry name" value="HTHLUXR"/>
</dbReference>
<evidence type="ECO:0000313" key="7">
    <source>
        <dbReference type="Proteomes" id="UP000502248"/>
    </source>
</evidence>
<dbReference type="SUPFAM" id="SSF46894">
    <property type="entry name" value="C-terminal effector domain of the bipartite response regulators"/>
    <property type="match status" value="1"/>
</dbReference>
<dbReference type="PANTHER" id="PTHR44688:SF25">
    <property type="entry name" value="HTH LUXR-TYPE DOMAIN-CONTAINING PROTEIN"/>
    <property type="match status" value="1"/>
</dbReference>
<dbReference type="InterPro" id="IPR016032">
    <property type="entry name" value="Sig_transdc_resp-reg_C-effctor"/>
</dbReference>
<evidence type="ECO:0000256" key="2">
    <source>
        <dbReference type="ARBA" id="ARBA00023125"/>
    </source>
</evidence>
<evidence type="ECO:0000313" key="6">
    <source>
        <dbReference type="EMBL" id="QJD84711.1"/>
    </source>
</evidence>
<organism evidence="6 7">
    <name type="scientific">Cohnella herbarum</name>
    <dbReference type="NCBI Taxonomy" id="2728023"/>
    <lineage>
        <taxon>Bacteria</taxon>
        <taxon>Bacillati</taxon>
        <taxon>Bacillota</taxon>
        <taxon>Bacilli</taxon>
        <taxon>Bacillales</taxon>
        <taxon>Paenibacillaceae</taxon>
        <taxon>Cohnella</taxon>
    </lineage>
</organism>
<dbReference type="InterPro" id="IPR036388">
    <property type="entry name" value="WH-like_DNA-bd_sf"/>
</dbReference>
<reference evidence="6 7" key="1">
    <citation type="submission" date="2020-04" db="EMBL/GenBank/DDBJ databases">
        <title>Genome sequencing of novel species.</title>
        <authorList>
            <person name="Heo J."/>
            <person name="Kim S.-J."/>
            <person name="Kim J.-S."/>
            <person name="Hong S.-B."/>
            <person name="Kwon S.-W."/>
        </authorList>
    </citation>
    <scope>NUCLEOTIDE SEQUENCE [LARGE SCALE GENOMIC DNA]</scope>
    <source>
        <strain evidence="6 7">MFER-1</strain>
    </source>
</reference>
<dbReference type="InterPro" id="IPR000792">
    <property type="entry name" value="Tscrpt_reg_LuxR_C"/>
</dbReference>
<keyword evidence="7" id="KW-1185">Reference proteome</keyword>
<dbReference type="Gene3D" id="3.30.450.40">
    <property type="match status" value="1"/>
</dbReference>
<sequence>MAEHRPQSALCMPVAIHGSAVGVLYLENYAAASFVSEDRIHILHAMASQGVYICELLRSLSGMDGGSDISEELDAEKSGDKTPAAMEEPLTDREMEVLALLAAGLSNKEIAERLFVAVGTVKVHVKNIFTKLKVNRRTKAIAQAKELHLLD</sequence>
<dbReference type="PROSITE" id="PS00622">
    <property type="entry name" value="HTH_LUXR_1"/>
    <property type="match status" value="1"/>
</dbReference>
<dbReference type="PANTHER" id="PTHR44688">
    <property type="entry name" value="DNA-BINDING TRANSCRIPTIONAL ACTIVATOR DEVR_DOSR"/>
    <property type="match status" value="1"/>
</dbReference>
<dbReference type="Pfam" id="PF00196">
    <property type="entry name" value="GerE"/>
    <property type="match status" value="1"/>
</dbReference>
<dbReference type="RefSeq" id="WP_169280992.1">
    <property type="nucleotide sequence ID" value="NZ_CP051680.1"/>
</dbReference>